<dbReference type="STRING" id="13735.ENSPSIP00000011126"/>
<dbReference type="Ensembl" id="ENSPSIT00000011182.1">
    <property type="protein sequence ID" value="ENSPSIP00000011126.1"/>
    <property type="gene ID" value="ENSPSIG00000010066.1"/>
</dbReference>
<keyword evidence="2" id="KW-0719">Serine esterase</keyword>
<reference evidence="6" key="3">
    <citation type="submission" date="2025-08" db="UniProtKB">
        <authorList>
            <consortium name="Ensembl"/>
        </authorList>
    </citation>
    <scope>IDENTIFICATION</scope>
</reference>
<feature type="domain" description="Carboxylesterase type B" evidence="5">
    <location>
        <begin position="1"/>
        <end position="312"/>
    </location>
</feature>
<evidence type="ECO:0000256" key="1">
    <source>
        <dbReference type="ARBA" id="ARBA00005964"/>
    </source>
</evidence>
<feature type="compositionally biased region" description="Basic and acidic residues" evidence="4">
    <location>
        <begin position="345"/>
        <end position="355"/>
    </location>
</feature>
<accession>K7FSW6</accession>
<dbReference type="GO" id="GO:0006581">
    <property type="term" value="P:acetylcholine catabolic process"/>
    <property type="evidence" value="ECO:0007669"/>
    <property type="project" value="TreeGrafter"/>
</dbReference>
<sequence>SAGASSVGFHLLSPGSRPLFTHAALQSGAATAPWAWISFQKAQEKGRRLGQLLGCPESDHTALVSCLQGKEPGEFLQHDPLAMRKELFSQAFVPTPDGDFLPDVPARLLWPDHSQPLPILTGVTANEGTFLLKFSPLNFSLANTSAIGWEHLLQMVRLVAPGAPEEAIQAVAQRYSQERQDDTRYLWAMGHTTGDHGFVCPAAEVAGREADAGWPVYVYYFTHRSHVLPMPEWMGVPHGAEVPYLFGTLASLRGANYTLPEAEAALSRKLMRYWAEFARSGSPTGPGSAKEQWPRYKSTEQNFLRISTEPPQLEGTSPARLCGFLMSLLKEKPSPIAETHGSAEPSKEKAHEEEN</sequence>
<evidence type="ECO:0000313" key="6">
    <source>
        <dbReference type="Ensembl" id="ENSPSIP00000011126.1"/>
    </source>
</evidence>
<dbReference type="SUPFAM" id="SSF53474">
    <property type="entry name" value="alpha/beta-Hydrolases"/>
    <property type="match status" value="1"/>
</dbReference>
<dbReference type="eggNOG" id="KOG4389">
    <property type="taxonomic scope" value="Eukaryota"/>
</dbReference>
<dbReference type="InterPro" id="IPR029058">
    <property type="entry name" value="AB_hydrolase_fold"/>
</dbReference>
<dbReference type="EMBL" id="AGCU01061396">
    <property type="status" value="NOT_ANNOTATED_CDS"/>
    <property type="molecule type" value="Genomic_DNA"/>
</dbReference>
<dbReference type="GO" id="GO:0005615">
    <property type="term" value="C:extracellular space"/>
    <property type="evidence" value="ECO:0007669"/>
    <property type="project" value="TreeGrafter"/>
</dbReference>
<dbReference type="Pfam" id="PF00135">
    <property type="entry name" value="COesterase"/>
    <property type="match status" value="1"/>
</dbReference>
<evidence type="ECO:0000256" key="2">
    <source>
        <dbReference type="ARBA" id="ARBA00022487"/>
    </source>
</evidence>
<dbReference type="GO" id="GO:0003990">
    <property type="term" value="F:acetylcholinesterase activity"/>
    <property type="evidence" value="ECO:0007669"/>
    <property type="project" value="TreeGrafter"/>
</dbReference>
<evidence type="ECO:0000259" key="5">
    <source>
        <dbReference type="Pfam" id="PF00135"/>
    </source>
</evidence>
<evidence type="ECO:0000256" key="4">
    <source>
        <dbReference type="SAM" id="MobiDB-lite"/>
    </source>
</evidence>
<feature type="region of interest" description="Disordered" evidence="4">
    <location>
        <begin position="333"/>
        <end position="355"/>
    </location>
</feature>
<organism evidence="6 7">
    <name type="scientific">Pelodiscus sinensis</name>
    <name type="common">Chinese softshell turtle</name>
    <name type="synonym">Trionyx sinensis</name>
    <dbReference type="NCBI Taxonomy" id="13735"/>
    <lineage>
        <taxon>Eukaryota</taxon>
        <taxon>Metazoa</taxon>
        <taxon>Chordata</taxon>
        <taxon>Craniata</taxon>
        <taxon>Vertebrata</taxon>
        <taxon>Euteleostomi</taxon>
        <taxon>Archelosauria</taxon>
        <taxon>Testudinata</taxon>
        <taxon>Testudines</taxon>
        <taxon>Cryptodira</taxon>
        <taxon>Trionychia</taxon>
        <taxon>Trionychidae</taxon>
        <taxon>Pelodiscus</taxon>
    </lineage>
</organism>
<dbReference type="OMA" id="EREMIEC"/>
<dbReference type="InterPro" id="IPR050654">
    <property type="entry name" value="AChE-related_enzymes"/>
</dbReference>
<dbReference type="GO" id="GO:0019695">
    <property type="term" value="P:choline metabolic process"/>
    <property type="evidence" value="ECO:0007669"/>
    <property type="project" value="TreeGrafter"/>
</dbReference>
<reference evidence="6" key="4">
    <citation type="submission" date="2025-09" db="UniProtKB">
        <authorList>
            <consortium name="Ensembl"/>
        </authorList>
    </citation>
    <scope>IDENTIFICATION</scope>
</reference>
<proteinExistence type="inferred from homology"/>
<dbReference type="HOGENOM" id="CLU_006586_13_0_1"/>
<name>K7FSW6_PELSI</name>
<dbReference type="PANTHER" id="PTHR43918:SF4">
    <property type="entry name" value="CARBOXYLIC ESTER HYDROLASE"/>
    <property type="match status" value="1"/>
</dbReference>
<comment type="similarity">
    <text evidence="1">Belongs to the type-B carboxylesterase/lipase family.</text>
</comment>
<dbReference type="PANTHER" id="PTHR43918">
    <property type="entry name" value="ACETYLCHOLINESTERASE"/>
    <property type="match status" value="1"/>
</dbReference>
<dbReference type="Proteomes" id="UP000007267">
    <property type="component" value="Unassembled WGS sequence"/>
</dbReference>
<reference evidence="7" key="1">
    <citation type="submission" date="2011-10" db="EMBL/GenBank/DDBJ databases">
        <authorList>
            <consortium name="Soft-shell Turtle Genome Consortium"/>
        </authorList>
    </citation>
    <scope>NUCLEOTIDE SEQUENCE [LARGE SCALE GENOMIC DNA]</scope>
    <source>
        <strain evidence="7">Daiwa-1</strain>
    </source>
</reference>
<dbReference type="AlphaFoldDB" id="K7FSW6"/>
<dbReference type="GO" id="GO:0005886">
    <property type="term" value="C:plasma membrane"/>
    <property type="evidence" value="ECO:0007669"/>
    <property type="project" value="TreeGrafter"/>
</dbReference>
<reference evidence="7" key="2">
    <citation type="journal article" date="2013" name="Nat. Genet.">
        <title>The draft genomes of soft-shell turtle and green sea turtle yield insights into the development and evolution of the turtle-specific body plan.</title>
        <authorList>
            <person name="Wang Z."/>
            <person name="Pascual-Anaya J."/>
            <person name="Zadissa A."/>
            <person name="Li W."/>
            <person name="Niimura Y."/>
            <person name="Huang Z."/>
            <person name="Li C."/>
            <person name="White S."/>
            <person name="Xiong Z."/>
            <person name="Fang D."/>
            <person name="Wang B."/>
            <person name="Ming Y."/>
            <person name="Chen Y."/>
            <person name="Zheng Y."/>
            <person name="Kuraku S."/>
            <person name="Pignatelli M."/>
            <person name="Herrero J."/>
            <person name="Beal K."/>
            <person name="Nozawa M."/>
            <person name="Li Q."/>
            <person name="Wang J."/>
            <person name="Zhang H."/>
            <person name="Yu L."/>
            <person name="Shigenobu S."/>
            <person name="Wang J."/>
            <person name="Liu J."/>
            <person name="Flicek P."/>
            <person name="Searle S."/>
            <person name="Wang J."/>
            <person name="Kuratani S."/>
            <person name="Yin Y."/>
            <person name="Aken B."/>
            <person name="Zhang G."/>
            <person name="Irie N."/>
        </authorList>
    </citation>
    <scope>NUCLEOTIDE SEQUENCE [LARGE SCALE GENOMIC DNA]</scope>
    <source>
        <strain evidence="7">Daiwa-1</strain>
    </source>
</reference>
<evidence type="ECO:0000313" key="7">
    <source>
        <dbReference type="Proteomes" id="UP000007267"/>
    </source>
</evidence>
<dbReference type="InterPro" id="IPR002018">
    <property type="entry name" value="CarbesteraseB"/>
</dbReference>
<dbReference type="GeneTree" id="ENSGT00940000157023"/>
<evidence type="ECO:0000256" key="3">
    <source>
        <dbReference type="ARBA" id="ARBA00022801"/>
    </source>
</evidence>
<keyword evidence="7" id="KW-1185">Reference proteome</keyword>
<keyword evidence="3" id="KW-0378">Hydrolase</keyword>
<dbReference type="EMBL" id="AGCU01061395">
    <property type="status" value="NOT_ANNOTATED_CDS"/>
    <property type="molecule type" value="Genomic_DNA"/>
</dbReference>
<dbReference type="Gene3D" id="3.40.50.1820">
    <property type="entry name" value="alpha/beta hydrolase"/>
    <property type="match status" value="1"/>
</dbReference>
<protein>
    <submittedName>
        <fullName evidence="6">Acetylcholinesterase-like</fullName>
    </submittedName>
</protein>